<dbReference type="Gene3D" id="1.25.40.10">
    <property type="entry name" value="Tetratricopeptide repeat domain"/>
    <property type="match status" value="1"/>
</dbReference>
<feature type="repeat" description="TPR" evidence="3">
    <location>
        <begin position="332"/>
        <end position="365"/>
    </location>
</feature>
<evidence type="ECO:0000313" key="6">
    <source>
        <dbReference type="Proteomes" id="UP000663851"/>
    </source>
</evidence>
<dbReference type="PANTHER" id="PTHR45641:SF1">
    <property type="entry name" value="AAA+ ATPASE DOMAIN-CONTAINING PROTEIN"/>
    <property type="match status" value="1"/>
</dbReference>
<gene>
    <name evidence="5" type="ORF">HFQ381_LOCUS22598</name>
    <name evidence="4" type="ORF">UJA718_LOCUS16896</name>
</gene>
<dbReference type="Proteomes" id="UP000663851">
    <property type="component" value="Unassembled WGS sequence"/>
</dbReference>
<dbReference type="PROSITE" id="PS50005">
    <property type="entry name" value="TPR"/>
    <property type="match status" value="2"/>
</dbReference>
<comment type="caution">
    <text evidence="5">The sequence shown here is derived from an EMBL/GenBank/DDBJ whole genome shotgun (WGS) entry which is preliminary data.</text>
</comment>
<dbReference type="EMBL" id="CAJOBP010002674">
    <property type="protein sequence ID" value="CAF4367987.1"/>
    <property type="molecule type" value="Genomic_DNA"/>
</dbReference>
<dbReference type="InterPro" id="IPR011990">
    <property type="entry name" value="TPR-like_helical_dom_sf"/>
</dbReference>
<organism evidence="5 6">
    <name type="scientific">Rotaria socialis</name>
    <dbReference type="NCBI Taxonomy" id="392032"/>
    <lineage>
        <taxon>Eukaryota</taxon>
        <taxon>Metazoa</taxon>
        <taxon>Spiralia</taxon>
        <taxon>Gnathifera</taxon>
        <taxon>Rotifera</taxon>
        <taxon>Eurotatoria</taxon>
        <taxon>Bdelloidea</taxon>
        <taxon>Philodinida</taxon>
        <taxon>Philodinidae</taxon>
        <taxon>Rotaria</taxon>
    </lineage>
</organism>
<dbReference type="PANTHER" id="PTHR45641">
    <property type="entry name" value="TETRATRICOPEPTIDE REPEAT PROTEIN (AFU_ORTHOLOGUE AFUA_6G03870)"/>
    <property type="match status" value="1"/>
</dbReference>
<dbReference type="Proteomes" id="UP000663873">
    <property type="component" value="Unassembled WGS sequence"/>
</dbReference>
<dbReference type="SUPFAM" id="SSF56399">
    <property type="entry name" value="ADP-ribosylation"/>
    <property type="match status" value="1"/>
</dbReference>
<keyword evidence="7" id="KW-1185">Reference proteome</keyword>
<sequence length="445" mass="51757">MNTCDKRRVVQHFFLIWLDAEIDKCVNHSDLIAHLRDIVNTVNTFTDPDECVDFLTDITNEKIPFMDFVREKSRDEQRTNEHPKVKGIFTDIAFMYDSLKGGALQCNRNSISLSFISPSESPIDVNLNELDQLFMYTHLLKEIVLEIDTYDTKHMEEFVVYCRDMYTTNLSQLKKLDDFQHNYYSHAPIWCQDRDISFIFADSNRMNLDQIGILFEITIDRSIKSVPFAVLGGESSFTSEKEILFSMHSVFHVDDIERPDGTNRLWQVKLKQTADSDPQLSLLTKRSREETKEGSIAWDRMGKLIIKMSKFSKTEEIYRTLEENVSNENMKAYIYKQLGYAKIGLNQYEEALALYDKAIAIRLETLPSNNVELANCYNNIGTIHNCMADYSKGLSYFDKVLEIQKRTPIDDMSIGRCYDNIAYTYDRMGDYAKALIFNEKSLMIK</sequence>
<evidence type="ECO:0000256" key="2">
    <source>
        <dbReference type="ARBA" id="ARBA00022803"/>
    </source>
</evidence>
<proteinExistence type="predicted"/>
<dbReference type="InterPro" id="IPR019734">
    <property type="entry name" value="TPR_rpt"/>
</dbReference>
<evidence type="ECO:0000256" key="3">
    <source>
        <dbReference type="PROSITE-ProRule" id="PRU00339"/>
    </source>
</evidence>
<dbReference type="Pfam" id="PF13424">
    <property type="entry name" value="TPR_12"/>
    <property type="match status" value="1"/>
</dbReference>
<protein>
    <recommendedName>
        <fullName evidence="8">Tetratricopeptide repeat protein</fullName>
    </recommendedName>
</protein>
<reference evidence="5" key="1">
    <citation type="submission" date="2021-02" db="EMBL/GenBank/DDBJ databases">
        <authorList>
            <person name="Nowell W R."/>
        </authorList>
    </citation>
    <scope>NUCLEOTIDE SEQUENCE</scope>
</reference>
<dbReference type="SMART" id="SM00028">
    <property type="entry name" value="TPR"/>
    <property type="match status" value="2"/>
</dbReference>
<evidence type="ECO:0008006" key="8">
    <source>
        <dbReference type="Google" id="ProtNLM"/>
    </source>
</evidence>
<dbReference type="SUPFAM" id="SSF48452">
    <property type="entry name" value="TPR-like"/>
    <property type="match status" value="1"/>
</dbReference>
<evidence type="ECO:0000313" key="5">
    <source>
        <dbReference type="EMBL" id="CAF4434291.1"/>
    </source>
</evidence>
<dbReference type="Pfam" id="PF13374">
    <property type="entry name" value="TPR_10"/>
    <property type="match status" value="1"/>
</dbReference>
<evidence type="ECO:0000313" key="4">
    <source>
        <dbReference type="EMBL" id="CAF4367987.1"/>
    </source>
</evidence>
<feature type="repeat" description="TPR" evidence="3">
    <location>
        <begin position="374"/>
        <end position="407"/>
    </location>
</feature>
<keyword evidence="2 3" id="KW-0802">TPR repeat</keyword>
<evidence type="ECO:0000313" key="7">
    <source>
        <dbReference type="Proteomes" id="UP000663873"/>
    </source>
</evidence>
<dbReference type="AlphaFoldDB" id="A0A820REE2"/>
<dbReference type="EMBL" id="CAJOBO010002148">
    <property type="protein sequence ID" value="CAF4434291.1"/>
    <property type="molecule type" value="Genomic_DNA"/>
</dbReference>
<evidence type="ECO:0000256" key="1">
    <source>
        <dbReference type="ARBA" id="ARBA00022737"/>
    </source>
</evidence>
<name>A0A820REE2_9BILA</name>
<keyword evidence="1" id="KW-0677">Repeat</keyword>
<accession>A0A820REE2</accession>